<dbReference type="AlphaFoldDB" id="A0A6N7XRI6"/>
<feature type="domain" description="N-acetyltransferase" evidence="1">
    <location>
        <begin position="14"/>
        <end position="159"/>
    </location>
</feature>
<dbReference type="SUPFAM" id="SSF55729">
    <property type="entry name" value="Acyl-CoA N-acyltransferases (Nat)"/>
    <property type="match status" value="1"/>
</dbReference>
<keyword evidence="2" id="KW-0808">Transferase</keyword>
<dbReference type="GO" id="GO:0016747">
    <property type="term" value="F:acyltransferase activity, transferring groups other than amino-acyl groups"/>
    <property type="evidence" value="ECO:0007669"/>
    <property type="project" value="InterPro"/>
</dbReference>
<comment type="caution">
    <text evidence="2">The sequence shown here is derived from an EMBL/GenBank/DDBJ whole genome shotgun (WGS) entry which is preliminary data.</text>
</comment>
<protein>
    <submittedName>
        <fullName evidence="2">GNAT family N-acetyltransferase</fullName>
    </submittedName>
</protein>
<keyword evidence="3" id="KW-1185">Reference proteome</keyword>
<dbReference type="PANTHER" id="PTHR43259">
    <property type="entry name" value="SPT10P"/>
    <property type="match status" value="1"/>
</dbReference>
<dbReference type="InterPro" id="IPR052829">
    <property type="entry name" value="N-acetyltransferase_domain"/>
</dbReference>
<organism evidence="2 3">
    <name type="scientific">Tissierella pigra</name>
    <dbReference type="NCBI Taxonomy" id="2607614"/>
    <lineage>
        <taxon>Bacteria</taxon>
        <taxon>Bacillati</taxon>
        <taxon>Bacillota</taxon>
        <taxon>Tissierellia</taxon>
        <taxon>Tissierellales</taxon>
        <taxon>Tissierellaceae</taxon>
        <taxon>Tissierella</taxon>
    </lineage>
</organism>
<dbReference type="PANTHER" id="PTHR43259:SF1">
    <property type="entry name" value="N-ACETYLTRANSFERASE DOMAIN-CONTAINING PROTEIN"/>
    <property type="match status" value="1"/>
</dbReference>
<name>A0A6N7XRI6_9FIRM</name>
<dbReference type="InterPro" id="IPR000182">
    <property type="entry name" value="GNAT_dom"/>
</dbReference>
<dbReference type="InterPro" id="IPR016181">
    <property type="entry name" value="Acyl_CoA_acyltransferase"/>
</dbReference>
<dbReference type="PROSITE" id="PS51186">
    <property type="entry name" value="GNAT"/>
    <property type="match status" value="1"/>
</dbReference>
<evidence type="ECO:0000313" key="2">
    <source>
        <dbReference type="EMBL" id="MSU00367.1"/>
    </source>
</evidence>
<accession>A0A6N7XRI6</accession>
<dbReference type="Proteomes" id="UP000469523">
    <property type="component" value="Unassembled WGS sequence"/>
</dbReference>
<proteinExistence type="predicted"/>
<dbReference type="CDD" id="cd04301">
    <property type="entry name" value="NAT_SF"/>
    <property type="match status" value="1"/>
</dbReference>
<dbReference type="Gene3D" id="3.40.630.30">
    <property type="match status" value="1"/>
</dbReference>
<evidence type="ECO:0000259" key="1">
    <source>
        <dbReference type="PROSITE" id="PS51186"/>
    </source>
</evidence>
<dbReference type="RefSeq" id="WP_154438793.1">
    <property type="nucleotide sequence ID" value="NZ_JAHLPJ010000001.1"/>
</dbReference>
<gene>
    <name evidence="2" type="ORF">FYJ83_02665</name>
</gene>
<dbReference type="Pfam" id="PF00583">
    <property type="entry name" value="Acetyltransf_1"/>
    <property type="match status" value="1"/>
</dbReference>
<sequence length="168" mass="20105">MNIYIKEISNDLFLITSKMITDLMNYHRELNNAPREYWQTDEQSQETLRYWIEEGIVYNIFLDNEPVGFFYIKFGGQDVAWLQDLFIIEQYRNKGIGKYAMQKLDELMVEKKVVALFVDVIPRNTGAIKLYSDFGFDHLNLIQLRKNYDKNLDKDEDIEILGFNFKKY</sequence>
<reference evidence="2 3" key="1">
    <citation type="submission" date="2019-09" db="EMBL/GenBank/DDBJ databases">
        <title>In-depth cultivation of the pig gut microbiome towards novel bacterial diversity and tailored functional studies.</title>
        <authorList>
            <person name="Wylensek D."/>
            <person name="Hitch T.C.A."/>
            <person name="Clavel T."/>
        </authorList>
    </citation>
    <scope>NUCLEOTIDE SEQUENCE [LARGE SCALE GENOMIC DNA]</scope>
    <source>
        <strain evidence="2 3">WCA3-693-APC-4?</strain>
    </source>
</reference>
<evidence type="ECO:0000313" key="3">
    <source>
        <dbReference type="Proteomes" id="UP000469523"/>
    </source>
</evidence>
<dbReference type="EMBL" id="VUNQ01000003">
    <property type="protein sequence ID" value="MSU00367.1"/>
    <property type="molecule type" value="Genomic_DNA"/>
</dbReference>